<dbReference type="OrthoDB" id="10446232at2759"/>
<reference evidence="1 2" key="1">
    <citation type="submission" date="2020-06" db="EMBL/GenBank/DDBJ databases">
        <authorList>
            <person name="Li R."/>
            <person name="Bekaert M."/>
        </authorList>
    </citation>
    <scope>NUCLEOTIDE SEQUENCE [LARGE SCALE GENOMIC DNA]</scope>
    <source>
        <strain evidence="2">wild</strain>
    </source>
</reference>
<sequence length="160" mass="18289">MKECQINGKAVDLNELNKILRNGDFNEKTRKRRSGTVNFVTGYTIDTSDDKQAKLRDINPTNSNERNTCSDEIGDKLSQLNIQDFITTLHNLTTVVTHLKDKLYELEISIQANNLSNASTMQILNDRMTALAKVHIQHNQQSTDKMQDIEEEIQNVNKIK</sequence>
<organism evidence="1 2">
    <name type="scientific">Mytilus coruscus</name>
    <name type="common">Sea mussel</name>
    <dbReference type="NCBI Taxonomy" id="42192"/>
    <lineage>
        <taxon>Eukaryota</taxon>
        <taxon>Metazoa</taxon>
        <taxon>Spiralia</taxon>
        <taxon>Lophotrochozoa</taxon>
        <taxon>Mollusca</taxon>
        <taxon>Bivalvia</taxon>
        <taxon>Autobranchia</taxon>
        <taxon>Pteriomorphia</taxon>
        <taxon>Mytilida</taxon>
        <taxon>Mytiloidea</taxon>
        <taxon>Mytilidae</taxon>
        <taxon>Mytilinae</taxon>
        <taxon>Mytilus</taxon>
    </lineage>
</organism>
<gene>
    <name evidence="1" type="ORF">MCOR_43946</name>
</gene>
<protein>
    <submittedName>
        <fullName evidence="1">Uncharacterized protein</fullName>
    </submittedName>
</protein>
<dbReference type="AlphaFoldDB" id="A0A6J8DU38"/>
<keyword evidence="2" id="KW-1185">Reference proteome</keyword>
<name>A0A6J8DU38_MYTCO</name>
<proteinExistence type="predicted"/>
<accession>A0A6J8DU38</accession>
<evidence type="ECO:0000313" key="2">
    <source>
        <dbReference type="Proteomes" id="UP000507470"/>
    </source>
</evidence>
<dbReference type="Proteomes" id="UP000507470">
    <property type="component" value="Unassembled WGS sequence"/>
</dbReference>
<evidence type="ECO:0000313" key="1">
    <source>
        <dbReference type="EMBL" id="CAC5410784.1"/>
    </source>
</evidence>
<dbReference type="EMBL" id="CACVKT020007797">
    <property type="protein sequence ID" value="CAC5410784.1"/>
    <property type="molecule type" value="Genomic_DNA"/>
</dbReference>